<name>A0A2R9T2P4_9BACL</name>
<evidence type="ECO:0000313" key="2">
    <source>
        <dbReference type="Proteomes" id="UP000003094"/>
    </source>
</evidence>
<keyword evidence="2" id="KW-1185">Reference proteome</keyword>
<reference evidence="1 2" key="1">
    <citation type="journal article" date="2010" name="BMC Genomics">
        <title>Genome sequence of the pattern forming Paenibacillus vortex bacterium reveals potential for thriving in complex environments.</title>
        <authorList>
            <person name="Sirota-Madi A."/>
            <person name="Olender T."/>
            <person name="Helman Y."/>
            <person name="Ingham C."/>
            <person name="Brainis I."/>
            <person name="Roth D."/>
            <person name="Hagi E."/>
            <person name="Brodsky L."/>
            <person name="Leshkowitz D."/>
            <person name="Galatenko V."/>
            <person name="Nikolaev V."/>
            <person name="Mugasimangalam R.C."/>
            <person name="Bransburg-Zabary S."/>
            <person name="Gutnick D.L."/>
            <person name="Lancet D."/>
            <person name="Ben-Jacob E."/>
        </authorList>
    </citation>
    <scope>NUCLEOTIDE SEQUENCE [LARGE SCALE GENOMIC DNA]</scope>
    <source>
        <strain evidence="1 2">V453</strain>
    </source>
</reference>
<dbReference type="EMBL" id="ADHJ01000001">
    <property type="protein sequence ID" value="EFU43945.1"/>
    <property type="molecule type" value="Genomic_DNA"/>
</dbReference>
<gene>
    <name evidence="1" type="ORF">PVOR_02030</name>
</gene>
<proteinExistence type="predicted"/>
<accession>A0A2R9T2P4</accession>
<dbReference type="Proteomes" id="UP000003094">
    <property type="component" value="Unassembled WGS sequence"/>
</dbReference>
<dbReference type="AlphaFoldDB" id="A0A2R9T2P4"/>
<comment type="caution">
    <text evidence="1">The sequence shown here is derived from an EMBL/GenBank/DDBJ whole genome shotgun (WGS) entry which is preliminary data.</text>
</comment>
<sequence length="85" mass="9865">MNSSQGILKIHSVDRLVQCSIEMEQGAVITGKRRANQRAQAITRRAIGTDADNDKRTMLNTSVRKMEEQAMYNSRMDVRVRMWYF</sequence>
<organism evidence="1 2">
    <name type="scientific">Paenibacillus vortex V453</name>
    <dbReference type="NCBI Taxonomy" id="715225"/>
    <lineage>
        <taxon>Bacteria</taxon>
        <taxon>Bacillati</taxon>
        <taxon>Bacillota</taxon>
        <taxon>Bacilli</taxon>
        <taxon>Bacillales</taxon>
        <taxon>Paenibacillaceae</taxon>
        <taxon>Paenibacillus</taxon>
    </lineage>
</organism>
<evidence type="ECO:0000313" key="1">
    <source>
        <dbReference type="EMBL" id="EFU43945.1"/>
    </source>
</evidence>
<protein>
    <submittedName>
        <fullName evidence="1">Uncharacterized protein</fullName>
    </submittedName>
</protein>
<dbReference type="KEGG" id="pvo:PVOR_02030"/>